<feature type="transmembrane region" description="Helical" evidence="8">
    <location>
        <begin position="307"/>
        <end position="331"/>
    </location>
</feature>
<dbReference type="Proteomes" id="UP001595848">
    <property type="component" value="Unassembled WGS sequence"/>
</dbReference>
<evidence type="ECO:0000256" key="5">
    <source>
        <dbReference type="ARBA" id="ARBA00022958"/>
    </source>
</evidence>
<protein>
    <submittedName>
        <fullName evidence="10">Monovalent cation:proton antiporter-2 (CPA2) family protein</fullName>
    </submittedName>
</protein>
<keyword evidence="6 8" id="KW-1133">Transmembrane helix</keyword>
<dbReference type="EMBL" id="JBHSBV010000001">
    <property type="protein sequence ID" value="MFC4199592.1"/>
    <property type="molecule type" value="Genomic_DNA"/>
</dbReference>
<evidence type="ECO:0000256" key="3">
    <source>
        <dbReference type="ARBA" id="ARBA00022538"/>
    </source>
</evidence>
<dbReference type="PANTHER" id="PTHR46157">
    <property type="entry name" value="K(+) EFFLUX ANTIPORTER 3, CHLOROPLASTIC"/>
    <property type="match status" value="1"/>
</dbReference>
<proteinExistence type="inferred from homology"/>
<dbReference type="Pfam" id="PF02254">
    <property type="entry name" value="TrkA_N"/>
    <property type="match status" value="1"/>
</dbReference>
<comment type="subcellular location">
    <subcellularLocation>
        <location evidence="1">Membrane</location>
        <topology evidence="1">Multi-pass membrane protein</topology>
    </subcellularLocation>
</comment>
<evidence type="ECO:0000256" key="7">
    <source>
        <dbReference type="ARBA" id="ARBA00023136"/>
    </source>
</evidence>
<feature type="transmembrane region" description="Helical" evidence="8">
    <location>
        <begin position="369"/>
        <end position="391"/>
    </location>
</feature>
<dbReference type="InterPro" id="IPR003148">
    <property type="entry name" value="RCK_N"/>
</dbReference>
<evidence type="ECO:0000313" key="11">
    <source>
        <dbReference type="Proteomes" id="UP001595848"/>
    </source>
</evidence>
<dbReference type="PROSITE" id="PS51201">
    <property type="entry name" value="RCK_N"/>
    <property type="match status" value="1"/>
</dbReference>
<comment type="caution">
    <text evidence="10">The sequence shown here is derived from an EMBL/GenBank/DDBJ whole genome shotgun (WGS) entry which is preliminary data.</text>
</comment>
<evidence type="ECO:0000256" key="2">
    <source>
        <dbReference type="ARBA" id="ARBA00005551"/>
    </source>
</evidence>
<evidence type="ECO:0000259" key="9">
    <source>
        <dbReference type="PROSITE" id="PS51201"/>
    </source>
</evidence>
<dbReference type="Pfam" id="PF00999">
    <property type="entry name" value="Na_H_Exchanger"/>
    <property type="match status" value="1"/>
</dbReference>
<dbReference type="InterPro" id="IPR004771">
    <property type="entry name" value="K/H_exchanger"/>
</dbReference>
<dbReference type="RefSeq" id="WP_217962721.1">
    <property type="nucleotide sequence ID" value="NZ_JAHTBN010000001.1"/>
</dbReference>
<dbReference type="InterPro" id="IPR006153">
    <property type="entry name" value="Cation/H_exchanger_TM"/>
</dbReference>
<feature type="transmembrane region" description="Helical" evidence="8">
    <location>
        <begin position="147"/>
        <end position="175"/>
    </location>
</feature>
<feature type="transmembrane region" description="Helical" evidence="8">
    <location>
        <begin position="116"/>
        <end position="135"/>
    </location>
</feature>
<feature type="transmembrane region" description="Helical" evidence="8">
    <location>
        <begin position="56"/>
        <end position="73"/>
    </location>
</feature>
<keyword evidence="3" id="KW-0633">Potassium transport</keyword>
<evidence type="ECO:0000256" key="4">
    <source>
        <dbReference type="ARBA" id="ARBA00022692"/>
    </source>
</evidence>
<name>A0ABV8NTM0_9BURK</name>
<dbReference type="PANTHER" id="PTHR46157:SF4">
    <property type="entry name" value="K(+) EFFLUX ANTIPORTER 3, CHLOROPLASTIC"/>
    <property type="match status" value="1"/>
</dbReference>
<keyword evidence="4 8" id="KW-0812">Transmembrane</keyword>
<feature type="transmembrane region" description="Helical" evidence="8">
    <location>
        <begin position="32"/>
        <end position="50"/>
    </location>
</feature>
<keyword evidence="3" id="KW-0813">Transport</keyword>
<evidence type="ECO:0000256" key="1">
    <source>
        <dbReference type="ARBA" id="ARBA00004141"/>
    </source>
</evidence>
<keyword evidence="3" id="KW-0406">Ion transport</keyword>
<feature type="transmembrane region" description="Helical" evidence="8">
    <location>
        <begin position="337"/>
        <end position="362"/>
    </location>
</feature>
<feature type="domain" description="RCK N-terminal" evidence="9">
    <location>
        <begin position="413"/>
        <end position="529"/>
    </location>
</feature>
<feature type="transmembrane region" description="Helical" evidence="8">
    <location>
        <begin position="237"/>
        <end position="261"/>
    </location>
</feature>
<gene>
    <name evidence="10" type="ORF">ACFOY1_01380</name>
</gene>
<feature type="transmembrane region" description="Helical" evidence="8">
    <location>
        <begin position="195"/>
        <end position="216"/>
    </location>
</feature>
<feature type="transmembrane region" description="Helical" evidence="8">
    <location>
        <begin position="85"/>
        <end position="110"/>
    </location>
</feature>
<sequence length="625" mass="66487">MEGASVLWLAMIYLTAGVIAVPLAQRLGLGSVLGYIVAGVVIGPFALHLVGDQTGIRHFAEYGVVIMLFLIGLEVRPSLLWSMRAAFFGLGTSQVVATGLALAGSAMLFGLQWRQALALGFILSLSSTAIVLQIFEEKGLQHTRAGSASFGILLFQDVSTIPMFAALPLLTLQAAALPAAQTGDGAGLLDRYPGWVHALAVLAAVALVIAAGRYLARPAFRYIARTRSRDIFTAAALLLVIAVTLLMQAVGLSPALGAFLAGMVMADSEFRRELEGDIEPFRGLLLGLFFISIGAGMDLGVLTARPLAVAGCVLGLVAIKAVVAFCVARVFRLDGRAAGLTAVALAQGGEFAFVLLGIAAASGILSSELAALATVTVAISMALTPVLLILYERRCSADLSSAPQPENEAFDEAPDVIVAGFGRFGQIAARLLVVNGFKTSTLEASAEQVELVRRFGRRVYYGDATRPDLLQAAGAARAKVLLVAIDDRDQAEKLVELAHTHFPNLKILARAYDRRHAYRLLDQGADVVERETFEAGLTLGAEALKALGFKGMQAARAARLFRRHDENMFQALAPVWRDEERFMIASRESSERMNDLLAADIRNMLQESAAKEAASGEPQAAESRP</sequence>
<comment type="similarity">
    <text evidence="2">Belongs to the monovalent cation:proton antiporter 2 (CPA2) transporter (TC 2.A.37) family.</text>
</comment>
<keyword evidence="5" id="KW-0630">Potassium</keyword>
<feature type="transmembrane region" description="Helical" evidence="8">
    <location>
        <begin position="6"/>
        <end position="25"/>
    </location>
</feature>
<dbReference type="NCBIfam" id="TIGR00932">
    <property type="entry name" value="2a37"/>
    <property type="match status" value="1"/>
</dbReference>
<organism evidence="10 11">
    <name type="scientific">Candidimonas humi</name>
    <dbReference type="NCBI Taxonomy" id="683355"/>
    <lineage>
        <taxon>Bacteria</taxon>
        <taxon>Pseudomonadati</taxon>
        <taxon>Pseudomonadota</taxon>
        <taxon>Betaproteobacteria</taxon>
        <taxon>Burkholderiales</taxon>
        <taxon>Alcaligenaceae</taxon>
        <taxon>Candidimonas</taxon>
    </lineage>
</organism>
<evidence type="ECO:0000313" key="10">
    <source>
        <dbReference type="EMBL" id="MFC4199592.1"/>
    </source>
</evidence>
<keyword evidence="11" id="KW-1185">Reference proteome</keyword>
<keyword evidence="7 8" id="KW-0472">Membrane</keyword>
<accession>A0ABV8NTM0</accession>
<evidence type="ECO:0000256" key="6">
    <source>
        <dbReference type="ARBA" id="ARBA00022989"/>
    </source>
</evidence>
<evidence type="ECO:0000256" key="8">
    <source>
        <dbReference type="SAM" id="Phobius"/>
    </source>
</evidence>
<reference evidence="11" key="1">
    <citation type="journal article" date="2019" name="Int. J. Syst. Evol. Microbiol.">
        <title>The Global Catalogue of Microorganisms (GCM) 10K type strain sequencing project: providing services to taxonomists for standard genome sequencing and annotation.</title>
        <authorList>
            <consortium name="The Broad Institute Genomics Platform"/>
            <consortium name="The Broad Institute Genome Sequencing Center for Infectious Disease"/>
            <person name="Wu L."/>
            <person name="Ma J."/>
        </authorList>
    </citation>
    <scope>NUCLEOTIDE SEQUENCE [LARGE SCALE GENOMIC DNA]</scope>
    <source>
        <strain evidence="11">LMG 24813</strain>
    </source>
</reference>